<feature type="domain" description="Homeobox" evidence="5">
    <location>
        <begin position="197"/>
        <end position="262"/>
    </location>
</feature>
<dbReference type="SUPFAM" id="SSF46689">
    <property type="entry name" value="Homeodomain-like"/>
    <property type="match status" value="4"/>
</dbReference>
<feature type="region of interest" description="Disordered" evidence="3">
    <location>
        <begin position="72"/>
        <end position="136"/>
    </location>
</feature>
<feature type="domain" description="Homeobox" evidence="5">
    <location>
        <begin position="125"/>
        <end position="185"/>
    </location>
</feature>
<keyword evidence="4" id="KW-0812">Transmembrane</keyword>
<feature type="DNA-binding region" description="Homeobox" evidence="1">
    <location>
        <begin position="199"/>
        <end position="263"/>
    </location>
</feature>
<evidence type="ECO:0000313" key="7">
    <source>
        <dbReference type="Proteomes" id="UP000241769"/>
    </source>
</evidence>
<dbReference type="AlphaFoldDB" id="A0A2P6NGU8"/>
<proteinExistence type="predicted"/>
<feature type="region of interest" description="Disordered" evidence="3">
    <location>
        <begin position="274"/>
        <end position="357"/>
    </location>
</feature>
<dbReference type="EMBL" id="MDYQ01000088">
    <property type="protein sequence ID" value="PRP83170.1"/>
    <property type="molecule type" value="Genomic_DNA"/>
</dbReference>
<name>A0A2P6NGU8_9EUKA</name>
<keyword evidence="4" id="KW-1133">Transmembrane helix</keyword>
<dbReference type="OrthoDB" id="10056939at2759"/>
<keyword evidence="1 2" id="KW-0238">DNA-binding</keyword>
<dbReference type="PROSITE" id="PS50071">
    <property type="entry name" value="HOMEOBOX_2"/>
    <property type="match status" value="3"/>
</dbReference>
<feature type="domain" description="Homeobox" evidence="5">
    <location>
        <begin position="366"/>
        <end position="426"/>
    </location>
</feature>
<feature type="compositionally biased region" description="Acidic residues" evidence="3">
    <location>
        <begin position="341"/>
        <end position="357"/>
    </location>
</feature>
<keyword evidence="4" id="KW-0472">Membrane</keyword>
<feature type="compositionally biased region" description="Basic and acidic residues" evidence="3">
    <location>
        <begin position="291"/>
        <end position="340"/>
    </location>
</feature>
<evidence type="ECO:0000259" key="5">
    <source>
        <dbReference type="PROSITE" id="PS50071"/>
    </source>
</evidence>
<dbReference type="Gene3D" id="1.10.10.60">
    <property type="entry name" value="Homeodomain-like"/>
    <property type="match status" value="2"/>
</dbReference>
<evidence type="ECO:0000256" key="4">
    <source>
        <dbReference type="SAM" id="Phobius"/>
    </source>
</evidence>
<comment type="subcellular location">
    <subcellularLocation>
        <location evidence="1 2">Nucleus</location>
    </subcellularLocation>
</comment>
<keyword evidence="7" id="KW-1185">Reference proteome</keyword>
<gene>
    <name evidence="6" type="ORF">PROFUN_09598</name>
</gene>
<dbReference type="InterPro" id="IPR009057">
    <property type="entry name" value="Homeodomain-like_sf"/>
</dbReference>
<comment type="caution">
    <text evidence="6">The sequence shown here is derived from an EMBL/GenBank/DDBJ whole genome shotgun (WGS) entry which is preliminary data.</text>
</comment>
<dbReference type="Proteomes" id="UP000241769">
    <property type="component" value="Unassembled WGS sequence"/>
</dbReference>
<dbReference type="CDD" id="cd00086">
    <property type="entry name" value="homeodomain"/>
    <property type="match status" value="4"/>
</dbReference>
<dbReference type="GO" id="GO:0003677">
    <property type="term" value="F:DNA binding"/>
    <property type="evidence" value="ECO:0007669"/>
    <property type="project" value="UniProtKB-UniRule"/>
</dbReference>
<dbReference type="InterPro" id="IPR001356">
    <property type="entry name" value="HD"/>
</dbReference>
<dbReference type="GO" id="GO:0005634">
    <property type="term" value="C:nucleus"/>
    <property type="evidence" value="ECO:0007669"/>
    <property type="project" value="UniProtKB-SubCell"/>
</dbReference>
<dbReference type="Pfam" id="PF00046">
    <property type="entry name" value="Homeodomain"/>
    <property type="match status" value="2"/>
</dbReference>
<feature type="transmembrane region" description="Helical" evidence="4">
    <location>
        <begin position="659"/>
        <end position="680"/>
    </location>
</feature>
<feature type="compositionally biased region" description="Basic residues" evidence="3">
    <location>
        <begin position="117"/>
        <end position="133"/>
    </location>
</feature>
<keyword evidence="1 2" id="KW-0371">Homeobox</keyword>
<feature type="DNA-binding region" description="Homeobox" evidence="1">
    <location>
        <begin position="368"/>
        <end position="427"/>
    </location>
</feature>
<feature type="DNA-binding region" description="Homeobox" evidence="1">
    <location>
        <begin position="127"/>
        <end position="186"/>
    </location>
</feature>
<keyword evidence="1 2" id="KW-0539">Nucleus</keyword>
<sequence>MRVKVGAVDEKFRNDTISHVNSFDLLASCEILHDVIHGDPIGVIKSDSSDVEAEDTIQLQENLREIANSRAEMTESIKDQPNLTTHRDEPSDYEDPTANADPASQSNEEDDHETPSHSHRPTKRRKTEPKRKFHSPETVRLLESLFRSDSAFTSEELDTIIRHTGLTTRQIKYWWTNKKRRRTKKDRETIKFEKTSPDGHRARSHLAPRRLAQYDTLWEAYHRDGRKDIPTAERSILSEQLSITVKQVRDWIWNHRKRSRCEWGGKCWRKRGVRSESEREVQGSEGESEEGERVREEERGVEGKEEERGVEGKEEERGVEGKEEEREGQEREEGVEREEERQEEEERAASEDDYSTEEDLDAIHLFTHEPTRKLLTPNQLRVLESHYDESTPFDDRSKSEISHLTGLTPTQIVNWRTNRKRRGPTRERRIEEETDEGTPFVPRQRGSPVDLFKEETFLPDGSYKKGYTFPKEMQVLLECWYRRSHTWGPEDRDKLKKLTGMNKLQLQNWKCNRGRRGINKSLLEAEGTQVYYAFYREGRMDIPEEERSVLADEMGVPLDDLEEWLRRKKLFVSERLGRGSYGEMMMNAFRPVSLTSLHGGARRFHFNRTTSTSNNSSSTKKMGFSQQPLLGGEDLHLSPSEKDEVLHKINSQWNRLKRVMPFFMVLTVCGCIGLILAAIILKNARLLIYLPGPAVGVLAYAFLSWLWMKIAAKHQAVAAQLFEEQYIGSWKFEPHTWRDFAKYLFQQKMKAMRILAILSVFVLAMGVIPFVVLAATAHNLSVGIIFCITMIGPLFAFTLLASLIGGLTLYPRYRSYSPIVHCCVLGRGSVYLLGNMYTLQPAAACSATMVYNLMSVTLEEKMIETNMTKILRFDTKTRVKDGESALTLEVPVPDQLVHNVSQWMFTLVEGYTDDVRNTIGEPAAKRETVPQAVSTVYVRENDITP</sequence>
<feature type="transmembrane region" description="Helical" evidence="4">
    <location>
        <begin position="754"/>
        <end position="777"/>
    </location>
</feature>
<dbReference type="SMART" id="SM00389">
    <property type="entry name" value="HOX"/>
    <property type="match status" value="4"/>
</dbReference>
<evidence type="ECO:0000313" key="6">
    <source>
        <dbReference type="EMBL" id="PRP83170.1"/>
    </source>
</evidence>
<evidence type="ECO:0000256" key="2">
    <source>
        <dbReference type="RuleBase" id="RU000682"/>
    </source>
</evidence>
<protein>
    <recommendedName>
        <fullName evidence="5">Homeobox domain-containing protein</fullName>
    </recommendedName>
</protein>
<organism evidence="6 7">
    <name type="scientific">Planoprotostelium fungivorum</name>
    <dbReference type="NCBI Taxonomy" id="1890364"/>
    <lineage>
        <taxon>Eukaryota</taxon>
        <taxon>Amoebozoa</taxon>
        <taxon>Evosea</taxon>
        <taxon>Variosea</taxon>
        <taxon>Cavosteliida</taxon>
        <taxon>Cavosteliaceae</taxon>
        <taxon>Planoprotostelium</taxon>
    </lineage>
</organism>
<feature type="transmembrane region" description="Helical" evidence="4">
    <location>
        <begin position="783"/>
        <end position="810"/>
    </location>
</feature>
<evidence type="ECO:0000256" key="3">
    <source>
        <dbReference type="SAM" id="MobiDB-lite"/>
    </source>
</evidence>
<reference evidence="6 7" key="1">
    <citation type="journal article" date="2018" name="Genome Biol. Evol.">
        <title>Multiple Roots of Fruiting Body Formation in Amoebozoa.</title>
        <authorList>
            <person name="Hillmann F."/>
            <person name="Forbes G."/>
            <person name="Novohradska S."/>
            <person name="Ferling I."/>
            <person name="Riege K."/>
            <person name="Groth M."/>
            <person name="Westermann M."/>
            <person name="Marz M."/>
            <person name="Spaller T."/>
            <person name="Winckler T."/>
            <person name="Schaap P."/>
            <person name="Glockner G."/>
        </authorList>
    </citation>
    <scope>NUCLEOTIDE SEQUENCE [LARGE SCALE GENOMIC DNA]</scope>
    <source>
        <strain evidence="6 7">Jena</strain>
    </source>
</reference>
<feature type="transmembrane region" description="Helical" evidence="4">
    <location>
        <begin position="686"/>
        <end position="707"/>
    </location>
</feature>
<accession>A0A2P6NGU8</accession>
<evidence type="ECO:0000256" key="1">
    <source>
        <dbReference type="PROSITE-ProRule" id="PRU00108"/>
    </source>
</evidence>
<dbReference type="InParanoid" id="A0A2P6NGU8"/>
<feature type="region of interest" description="Disordered" evidence="3">
    <location>
        <begin position="417"/>
        <end position="446"/>
    </location>
</feature>